<accession>A0AC59ZPM0</accession>
<evidence type="ECO:0000313" key="2">
    <source>
        <dbReference type="Proteomes" id="UP001162501"/>
    </source>
</evidence>
<gene>
    <name evidence="1" type="ORF">MRATA1EN22A_LOCUS21115</name>
</gene>
<proteinExistence type="predicted"/>
<reference evidence="1" key="1">
    <citation type="submission" date="2023-05" db="EMBL/GenBank/DDBJ databases">
        <authorList>
            <consortium name="ELIXIR-Norway"/>
        </authorList>
    </citation>
    <scope>NUCLEOTIDE SEQUENCE</scope>
</reference>
<protein>
    <submittedName>
        <fullName evidence="1">Uncharacterized protein</fullName>
    </submittedName>
</protein>
<sequence>MQPGPRAVAANAFVCLHVPSAPPALDAAVRWFDPLAPWPTRLPRSPAHNPYPRARHPPQPGVGQLLGSVPDPEPAGCPWVSAGTRGPSRSRGRRPAVLPHRGGGERAVVHQVPEPGREMDAHVAGVRARPSVLRRPASGPFVLKSLRPARCSETAPSLSTAACPRAPGHCSVVSALCRLRLVEAYRGLTAGGALTAPPTPGLGLSLQDDLSYLRSSSVAAMSEAWLRSNLLGRLQLRGGRVWGLRLWPEAPQRTCCSGAPDLCSEEAEPCLTAGPEG</sequence>
<evidence type="ECO:0000313" key="1">
    <source>
        <dbReference type="EMBL" id="CAN0482067.1"/>
    </source>
</evidence>
<dbReference type="EMBL" id="OX596116">
    <property type="protein sequence ID" value="CAN0482067.1"/>
    <property type="molecule type" value="Genomic_DNA"/>
</dbReference>
<name>A0AC59ZPM0_RANTA</name>
<organism evidence="1 2">
    <name type="scientific">Rangifer tarandus platyrhynchus</name>
    <name type="common">Svalbard reindeer</name>
    <dbReference type="NCBI Taxonomy" id="3082113"/>
    <lineage>
        <taxon>Eukaryota</taxon>
        <taxon>Metazoa</taxon>
        <taxon>Chordata</taxon>
        <taxon>Craniata</taxon>
        <taxon>Vertebrata</taxon>
        <taxon>Euteleostomi</taxon>
        <taxon>Mammalia</taxon>
        <taxon>Eutheria</taxon>
        <taxon>Laurasiatheria</taxon>
        <taxon>Artiodactyla</taxon>
        <taxon>Ruminantia</taxon>
        <taxon>Pecora</taxon>
        <taxon>Cervidae</taxon>
        <taxon>Odocoileinae</taxon>
        <taxon>Rangifer</taxon>
    </lineage>
</organism>
<dbReference type="Proteomes" id="UP001162501">
    <property type="component" value="Chromosome 32"/>
</dbReference>
<reference evidence="1" key="2">
    <citation type="submission" date="2025-03" db="EMBL/GenBank/DDBJ databases">
        <authorList>
            <consortium name="ELIXIR-Norway"/>
            <consortium name="Elixir Norway"/>
        </authorList>
    </citation>
    <scope>NUCLEOTIDE SEQUENCE</scope>
</reference>